<evidence type="ECO:0000313" key="3">
    <source>
        <dbReference type="Proteomes" id="UP000076218"/>
    </source>
</evidence>
<dbReference type="SUPFAM" id="SSF51556">
    <property type="entry name" value="Metallo-dependent hydrolases"/>
    <property type="match status" value="1"/>
</dbReference>
<dbReference type="EMBL" id="LQXA01000042">
    <property type="protein sequence ID" value="KZC94479.1"/>
    <property type="molecule type" value="Genomic_DNA"/>
</dbReference>
<dbReference type="PANTHER" id="PTHR22642:SF2">
    <property type="entry name" value="PROTEIN LONG AFTER FAR-RED 3"/>
    <property type="match status" value="1"/>
</dbReference>
<dbReference type="AlphaFoldDB" id="A0A154UZQ2"/>
<dbReference type="Gene3D" id="3.10.310.70">
    <property type="match status" value="1"/>
</dbReference>
<accession>A0A154UZQ2</accession>
<dbReference type="InterPro" id="IPR013108">
    <property type="entry name" value="Amidohydro_3"/>
</dbReference>
<protein>
    <submittedName>
        <fullName evidence="2">Amidohydrolase</fullName>
    </submittedName>
</protein>
<comment type="caution">
    <text evidence="2">The sequence shown here is derived from an EMBL/GenBank/DDBJ whole genome shotgun (WGS) entry which is preliminary data.</text>
</comment>
<gene>
    <name evidence="2" type="ORF">AWH51_13240</name>
</gene>
<proteinExistence type="predicted"/>
<reference evidence="2 3" key="1">
    <citation type="submission" date="2016-01" db="EMBL/GenBank/DDBJ databases">
        <title>Draft genome sequence of Clavibacter michiganensis subsp. tessellarius DOAB 609.</title>
        <authorList>
            <person name="Tambong J.T."/>
        </authorList>
    </citation>
    <scope>NUCLEOTIDE SEQUENCE [LARGE SCALE GENOMIC DNA]</scope>
    <source>
        <strain evidence="2 3">DOAB 609</strain>
    </source>
</reference>
<dbReference type="RefSeq" id="WP_063072184.1">
    <property type="nucleotide sequence ID" value="NZ_LQXA01000042.1"/>
</dbReference>
<dbReference type="Proteomes" id="UP000076218">
    <property type="component" value="Unassembled WGS sequence"/>
</dbReference>
<dbReference type="Pfam" id="PF07969">
    <property type="entry name" value="Amidohydro_3"/>
    <property type="match status" value="1"/>
</dbReference>
<organism evidence="2 3">
    <name type="scientific">Clavibacter tessellarius</name>
    <dbReference type="NCBI Taxonomy" id="31965"/>
    <lineage>
        <taxon>Bacteria</taxon>
        <taxon>Bacillati</taxon>
        <taxon>Actinomycetota</taxon>
        <taxon>Actinomycetes</taxon>
        <taxon>Micrococcales</taxon>
        <taxon>Microbacteriaceae</taxon>
        <taxon>Clavibacter</taxon>
    </lineage>
</organism>
<dbReference type="CDD" id="cd01300">
    <property type="entry name" value="YtcJ_like"/>
    <property type="match status" value="1"/>
</dbReference>
<dbReference type="Gene3D" id="2.30.40.10">
    <property type="entry name" value="Urease, subunit C, domain 1"/>
    <property type="match status" value="1"/>
</dbReference>
<dbReference type="InterPro" id="IPR033932">
    <property type="entry name" value="YtcJ-like"/>
</dbReference>
<dbReference type="InterPro" id="IPR011059">
    <property type="entry name" value="Metal-dep_hydrolase_composite"/>
</dbReference>
<feature type="domain" description="Amidohydrolase 3" evidence="1">
    <location>
        <begin position="43"/>
        <end position="516"/>
    </location>
</feature>
<evidence type="ECO:0000313" key="2">
    <source>
        <dbReference type="EMBL" id="KZC94479.1"/>
    </source>
</evidence>
<dbReference type="OrthoDB" id="3238066at2"/>
<dbReference type="SUPFAM" id="SSF51338">
    <property type="entry name" value="Composite domain of metallo-dependent hydrolases"/>
    <property type="match status" value="1"/>
</dbReference>
<keyword evidence="2" id="KW-0378">Hydrolase</keyword>
<dbReference type="GO" id="GO:0016810">
    <property type="term" value="F:hydrolase activity, acting on carbon-nitrogen (but not peptide) bonds"/>
    <property type="evidence" value="ECO:0007669"/>
    <property type="project" value="InterPro"/>
</dbReference>
<dbReference type="STRING" id="31965.AWH51_13240"/>
<sequence length="522" mass="54767">MSALLLAGGRVAGSAAPVDVLVRDGIVASVGPAGSADPAGAEVRALDGRFVIPGLWDNHVHFTQWTKVSRRLDLSRVSSAAEAVALVRDALAARVAASGGAVTGPGGGVREALVGYGFRDGLWPDLPTKHLLDAVAGDTPVLLVSGDLHCCWASSAALAPHGYGDHPTGLLREDDCFAFMYRVEEGDAASLDAQAVEVARDAARRGVVGVVDLEIDWNPDRWRRLAALGHGALRVECGIWPQDLDRARDEGLRTGDVIPGTHGLVRVGPAKVVTDGSLNTRTAYCFDPYPDLDGQGGDAHGGACGTLSVPPEELRGLMLRAARQGLRPAIHAIGDHANRLALDAFAHLDEELRGTHRDADGTSGSIEHAQLLTHEDVARFAALGVVASVQPEHAMDDRDVADVYWAGRTGRAFALADLRAAGTRLALGSDAPVAPLDPWATMSAAVGRSRDGRAPWHPEQAIDRAAALDASVRTRVAPGERADLAIVERDPLADATTADDLRAMRVSATLLGGRFTHDTLGS</sequence>
<name>A0A154UZQ2_9MICO</name>
<dbReference type="InterPro" id="IPR032466">
    <property type="entry name" value="Metal_Hydrolase"/>
</dbReference>
<evidence type="ECO:0000259" key="1">
    <source>
        <dbReference type="Pfam" id="PF07969"/>
    </source>
</evidence>
<dbReference type="PANTHER" id="PTHR22642">
    <property type="entry name" value="IMIDAZOLONEPROPIONASE"/>
    <property type="match status" value="1"/>
</dbReference>
<dbReference type="Gene3D" id="3.20.20.140">
    <property type="entry name" value="Metal-dependent hydrolases"/>
    <property type="match status" value="1"/>
</dbReference>